<evidence type="ECO:0000256" key="1">
    <source>
        <dbReference type="SAM" id="MobiDB-lite"/>
    </source>
</evidence>
<dbReference type="EMBL" id="QGKX02001521">
    <property type="protein sequence ID" value="KAF3513777.1"/>
    <property type="molecule type" value="Genomic_DNA"/>
</dbReference>
<feature type="region of interest" description="Disordered" evidence="1">
    <location>
        <begin position="170"/>
        <end position="201"/>
    </location>
</feature>
<sequence>MSSSSSDENDEIEEILDDIIEDFIDEIYDDIVEAEPIPQRTRSYTERHCEGGQHQLSNDYFNDDHSIYSIQTFRRRFRMNKRLFIPHGNTIQTLLFPDPSVQTSPQGGEAVEEDTELEPHYRGETPNRATLTLTMRHEKTMKMKSIIISPKVEKEREQEVELVPFQREQEIDNSRARRGTSPQGGEAVEEDTELEPHYRGETPNRATLTLTMRHEKTMKMKSIIISPKVEKEREQEVELVPFQREQEIDNSREDTETLLEFQNKVRCLGSRSGRTRLPRNSPKILKGASSKKRRISQL</sequence>
<organism evidence="2 3">
    <name type="scientific">Brassica cretica</name>
    <name type="common">Mustard</name>
    <dbReference type="NCBI Taxonomy" id="69181"/>
    <lineage>
        <taxon>Eukaryota</taxon>
        <taxon>Viridiplantae</taxon>
        <taxon>Streptophyta</taxon>
        <taxon>Embryophyta</taxon>
        <taxon>Tracheophyta</taxon>
        <taxon>Spermatophyta</taxon>
        <taxon>Magnoliopsida</taxon>
        <taxon>eudicotyledons</taxon>
        <taxon>Gunneridae</taxon>
        <taxon>Pentapetalae</taxon>
        <taxon>rosids</taxon>
        <taxon>malvids</taxon>
        <taxon>Brassicales</taxon>
        <taxon>Brassicaceae</taxon>
        <taxon>Brassiceae</taxon>
        <taxon>Brassica</taxon>
    </lineage>
</organism>
<dbReference type="Proteomes" id="UP000712600">
    <property type="component" value="Unassembled WGS sequence"/>
</dbReference>
<dbReference type="AlphaFoldDB" id="A0A8S9PLG8"/>
<gene>
    <name evidence="2" type="ORF">F2Q69_00003645</name>
</gene>
<feature type="region of interest" description="Disordered" evidence="1">
    <location>
        <begin position="95"/>
        <end position="123"/>
    </location>
</feature>
<evidence type="ECO:0000313" key="2">
    <source>
        <dbReference type="EMBL" id="KAF3513777.1"/>
    </source>
</evidence>
<name>A0A8S9PLG8_BRACR</name>
<reference evidence="2" key="1">
    <citation type="submission" date="2019-12" db="EMBL/GenBank/DDBJ databases">
        <title>Genome sequencing and annotation of Brassica cretica.</title>
        <authorList>
            <person name="Studholme D.J."/>
            <person name="Sarris P."/>
        </authorList>
    </citation>
    <scope>NUCLEOTIDE SEQUENCE</scope>
    <source>
        <strain evidence="2">PFS-109/04</strain>
        <tissue evidence="2">Leaf</tissue>
    </source>
</reference>
<protein>
    <submittedName>
        <fullName evidence="2">Uncharacterized protein</fullName>
    </submittedName>
</protein>
<accession>A0A8S9PLG8</accession>
<evidence type="ECO:0000313" key="3">
    <source>
        <dbReference type="Proteomes" id="UP000712600"/>
    </source>
</evidence>
<feature type="compositionally biased region" description="Basic residues" evidence="1">
    <location>
        <begin position="289"/>
        <end position="298"/>
    </location>
</feature>
<comment type="caution">
    <text evidence="2">The sequence shown here is derived from an EMBL/GenBank/DDBJ whole genome shotgun (WGS) entry which is preliminary data.</text>
</comment>
<proteinExistence type="predicted"/>
<feature type="region of interest" description="Disordered" evidence="1">
    <location>
        <begin position="269"/>
        <end position="298"/>
    </location>
</feature>